<feature type="signal peptide" evidence="1">
    <location>
        <begin position="1"/>
        <end position="23"/>
    </location>
</feature>
<keyword evidence="3" id="KW-1185">Reference proteome</keyword>
<keyword evidence="1" id="KW-0732">Signal</keyword>
<gene>
    <name evidence="2" type="ORF">GCM10007291_22600</name>
</gene>
<feature type="chain" id="PRO_5047007291" description="Rap1a immunity protein domain-containing protein" evidence="1">
    <location>
        <begin position="24"/>
        <end position="130"/>
    </location>
</feature>
<evidence type="ECO:0000313" key="3">
    <source>
        <dbReference type="Proteomes" id="UP000658305"/>
    </source>
</evidence>
<reference evidence="3" key="1">
    <citation type="journal article" date="2019" name="Int. J. Syst. Evol. Microbiol.">
        <title>The Global Catalogue of Microorganisms (GCM) 10K type strain sequencing project: providing services to taxonomists for standard genome sequencing and annotation.</title>
        <authorList>
            <consortium name="The Broad Institute Genomics Platform"/>
            <consortium name="The Broad Institute Genome Sequencing Center for Infectious Disease"/>
            <person name="Wu L."/>
            <person name="Ma J."/>
        </authorList>
    </citation>
    <scope>NUCLEOTIDE SEQUENCE [LARGE SCALE GENOMIC DNA]</scope>
    <source>
        <strain evidence="3">KCTC 23298</strain>
    </source>
</reference>
<organism evidence="2 3">
    <name type="scientific">Gemmobacter nanjingensis</name>
    <dbReference type="NCBI Taxonomy" id="488454"/>
    <lineage>
        <taxon>Bacteria</taxon>
        <taxon>Pseudomonadati</taxon>
        <taxon>Pseudomonadota</taxon>
        <taxon>Alphaproteobacteria</taxon>
        <taxon>Rhodobacterales</taxon>
        <taxon>Paracoccaceae</taxon>
        <taxon>Gemmobacter</taxon>
    </lineage>
</organism>
<accession>A0ABQ3FG40</accession>
<evidence type="ECO:0000256" key="1">
    <source>
        <dbReference type="SAM" id="SignalP"/>
    </source>
</evidence>
<name>A0ABQ3FG40_9RHOB</name>
<dbReference type="Proteomes" id="UP000658305">
    <property type="component" value="Unassembled WGS sequence"/>
</dbReference>
<protein>
    <recommendedName>
        <fullName evidence="4">Rap1a immunity protein domain-containing protein</fullName>
    </recommendedName>
</protein>
<comment type="caution">
    <text evidence="2">The sequence shown here is derived from an EMBL/GenBank/DDBJ whole genome shotgun (WGS) entry which is preliminary data.</text>
</comment>
<proteinExistence type="predicted"/>
<sequence>MRNARLAVPLLFLVASVSLPVVAFGSVKDYQVCLQAYVNVTGYLQFAQPSGMGAERTAFDIDFQSFIQMGIDRYGETRLRQMIPEPDESFIKAMVPLHSTDGAERTAARLLRMVAPCGGPAGELRSYYPS</sequence>
<evidence type="ECO:0008006" key="4">
    <source>
        <dbReference type="Google" id="ProtNLM"/>
    </source>
</evidence>
<evidence type="ECO:0000313" key="2">
    <source>
        <dbReference type="EMBL" id="GHC22719.1"/>
    </source>
</evidence>
<dbReference type="EMBL" id="BMYI01000006">
    <property type="protein sequence ID" value="GHC22719.1"/>
    <property type="molecule type" value="Genomic_DNA"/>
</dbReference>
<dbReference type="RefSeq" id="WP_189381050.1">
    <property type="nucleotide sequence ID" value="NZ_BMYI01000006.1"/>
</dbReference>